<protein>
    <submittedName>
        <fullName evidence="1">Uncharacterized protein</fullName>
    </submittedName>
</protein>
<gene>
    <name evidence="1" type="ORF">H2204_005438</name>
</gene>
<organism evidence="1 2">
    <name type="scientific">Knufia peltigerae</name>
    <dbReference type="NCBI Taxonomy" id="1002370"/>
    <lineage>
        <taxon>Eukaryota</taxon>
        <taxon>Fungi</taxon>
        <taxon>Dikarya</taxon>
        <taxon>Ascomycota</taxon>
        <taxon>Pezizomycotina</taxon>
        <taxon>Eurotiomycetes</taxon>
        <taxon>Chaetothyriomycetidae</taxon>
        <taxon>Chaetothyriales</taxon>
        <taxon>Trichomeriaceae</taxon>
        <taxon>Knufia</taxon>
    </lineage>
</organism>
<keyword evidence="2" id="KW-1185">Reference proteome</keyword>
<evidence type="ECO:0000313" key="2">
    <source>
        <dbReference type="Proteomes" id="UP001172681"/>
    </source>
</evidence>
<accession>A0AA38Y5H6</accession>
<evidence type="ECO:0000313" key="1">
    <source>
        <dbReference type="EMBL" id="KAJ9636166.1"/>
    </source>
</evidence>
<dbReference type="EMBL" id="JAPDRN010000030">
    <property type="protein sequence ID" value="KAJ9636166.1"/>
    <property type="molecule type" value="Genomic_DNA"/>
</dbReference>
<dbReference type="Gene3D" id="3.40.630.30">
    <property type="match status" value="1"/>
</dbReference>
<proteinExistence type="predicted"/>
<dbReference type="Proteomes" id="UP001172681">
    <property type="component" value="Unassembled WGS sequence"/>
</dbReference>
<dbReference type="AlphaFoldDB" id="A0AA38Y5H6"/>
<sequence length="283" mass="32189">MTKESAATPSNPTNLPARYEVRRLTEKHIPWACAIVFHSMLYHSPIWPNVYPDDIFGRLGRCWETGDYLIRHQIESGHSFGVFDLDYEFKRKDSAPEGKLHWDFTGPALADEQLIDGMDFPLVSVALAYDRVNALDEAQMGPLIGCLPLVGFIYHVLEERDPRHGSWIPTQPKQVLSRNATATRHDASRRGLMRNLAEFLMRYAAEEGFKAVQIECFADSVHKVWMNPPAPFQANLISELNTGDHFEYKEIDGKVVSVCMFKEVKQYCSTVVVDLKPTETARS</sequence>
<name>A0AA38Y5H6_9EURO</name>
<reference evidence="1" key="1">
    <citation type="submission" date="2022-10" db="EMBL/GenBank/DDBJ databases">
        <title>Culturing micro-colonial fungi from biological soil crusts in the Mojave desert and describing Neophaeococcomyces mojavensis, and introducing the new genera and species Taxawa tesnikishii.</title>
        <authorList>
            <person name="Kurbessoian T."/>
            <person name="Stajich J.E."/>
        </authorList>
    </citation>
    <scope>NUCLEOTIDE SEQUENCE</scope>
    <source>
        <strain evidence="1">TK_35</strain>
    </source>
</reference>
<comment type="caution">
    <text evidence="1">The sequence shown here is derived from an EMBL/GenBank/DDBJ whole genome shotgun (WGS) entry which is preliminary data.</text>
</comment>